<keyword evidence="8" id="KW-0175">Coiled coil</keyword>
<keyword evidence="4" id="KW-1134">Transmembrane beta strand</keyword>
<feature type="coiled-coil region" evidence="8">
    <location>
        <begin position="246"/>
        <end position="280"/>
    </location>
</feature>
<evidence type="ECO:0000256" key="5">
    <source>
        <dbReference type="ARBA" id="ARBA00022692"/>
    </source>
</evidence>
<keyword evidence="7" id="KW-0998">Cell outer membrane</keyword>
<dbReference type="PANTHER" id="PTHR30026">
    <property type="entry name" value="OUTER MEMBRANE PROTEIN TOLC"/>
    <property type="match status" value="1"/>
</dbReference>
<proteinExistence type="inferred from homology"/>
<evidence type="ECO:0000256" key="8">
    <source>
        <dbReference type="SAM" id="Coils"/>
    </source>
</evidence>
<name>D3DK21_HYDTT</name>
<dbReference type="GO" id="GO:0009279">
    <property type="term" value="C:cell outer membrane"/>
    <property type="evidence" value="ECO:0007669"/>
    <property type="project" value="UniProtKB-SubCell"/>
</dbReference>
<organism evidence="10 11">
    <name type="scientific">Hydrogenobacter thermophilus (strain DSM 6534 / IAM 12695 / TK-6)</name>
    <dbReference type="NCBI Taxonomy" id="608538"/>
    <lineage>
        <taxon>Bacteria</taxon>
        <taxon>Pseudomonadati</taxon>
        <taxon>Aquificota</taxon>
        <taxon>Aquificia</taxon>
        <taxon>Aquificales</taxon>
        <taxon>Aquificaceae</taxon>
        <taxon>Hydrogenobacter</taxon>
    </lineage>
</organism>
<evidence type="ECO:0000313" key="11">
    <source>
        <dbReference type="Proteomes" id="UP000002574"/>
    </source>
</evidence>
<dbReference type="GO" id="GO:1990281">
    <property type="term" value="C:efflux pump complex"/>
    <property type="evidence" value="ECO:0007669"/>
    <property type="project" value="TreeGrafter"/>
</dbReference>
<evidence type="ECO:0000256" key="9">
    <source>
        <dbReference type="SAM" id="SignalP"/>
    </source>
</evidence>
<evidence type="ECO:0000256" key="3">
    <source>
        <dbReference type="ARBA" id="ARBA00022448"/>
    </source>
</evidence>
<evidence type="ECO:0000256" key="4">
    <source>
        <dbReference type="ARBA" id="ARBA00022452"/>
    </source>
</evidence>
<comment type="similarity">
    <text evidence="2">Belongs to the outer membrane factor (OMF) (TC 1.B.17) family.</text>
</comment>
<gene>
    <name evidence="10" type="ordered locus">HTH_1728</name>
</gene>
<dbReference type="Proteomes" id="UP000002574">
    <property type="component" value="Chromosome"/>
</dbReference>
<dbReference type="eggNOG" id="COG1538">
    <property type="taxonomic scope" value="Bacteria"/>
</dbReference>
<evidence type="ECO:0000256" key="1">
    <source>
        <dbReference type="ARBA" id="ARBA00004442"/>
    </source>
</evidence>
<dbReference type="EMBL" id="AP011112">
    <property type="protein sequence ID" value="BAI70173.1"/>
    <property type="molecule type" value="Genomic_DNA"/>
</dbReference>
<dbReference type="STRING" id="608538.HTH_1728"/>
<evidence type="ECO:0000256" key="7">
    <source>
        <dbReference type="ARBA" id="ARBA00023237"/>
    </source>
</evidence>
<keyword evidence="9" id="KW-0732">Signal</keyword>
<feature type="chain" id="PRO_5003042512" evidence="9">
    <location>
        <begin position="17"/>
        <end position="437"/>
    </location>
</feature>
<dbReference type="InterPro" id="IPR051906">
    <property type="entry name" value="TolC-like"/>
</dbReference>
<evidence type="ECO:0000313" key="10">
    <source>
        <dbReference type="EMBL" id="BAI70173.1"/>
    </source>
</evidence>
<keyword evidence="3" id="KW-0813">Transport</keyword>
<dbReference type="SUPFAM" id="SSF56954">
    <property type="entry name" value="Outer membrane efflux proteins (OEP)"/>
    <property type="match status" value="1"/>
</dbReference>
<keyword evidence="11" id="KW-1185">Reference proteome</keyword>
<dbReference type="AlphaFoldDB" id="D3DK21"/>
<protein>
    <submittedName>
        <fullName evidence="10">Outer membrane efflux protein</fullName>
    </submittedName>
</protein>
<dbReference type="Pfam" id="PF02321">
    <property type="entry name" value="OEP"/>
    <property type="match status" value="2"/>
</dbReference>
<dbReference type="RefSeq" id="WP_012964353.1">
    <property type="nucleotide sequence ID" value="NC_013799.1"/>
</dbReference>
<comment type="subcellular location">
    <subcellularLocation>
        <location evidence="1">Cell outer membrane</location>
    </subcellularLocation>
</comment>
<accession>D3DK21</accession>
<dbReference type="PANTHER" id="PTHR30026:SF21">
    <property type="entry name" value="SLR1270 PROTEIN"/>
    <property type="match status" value="1"/>
</dbReference>
<dbReference type="GO" id="GO:0015562">
    <property type="term" value="F:efflux transmembrane transporter activity"/>
    <property type="evidence" value="ECO:0007669"/>
    <property type="project" value="InterPro"/>
</dbReference>
<feature type="signal peptide" evidence="9">
    <location>
        <begin position="1"/>
        <end position="16"/>
    </location>
</feature>
<reference evidence="10 11" key="1">
    <citation type="journal article" date="2010" name="J. Bacteriol.">
        <title>Complete genome sequence of the thermophilic, obligately chemolithoautotrophic hydrogen-oxidizing bacterium Hydrogenobacter thermophilus TK-6.</title>
        <authorList>
            <person name="Arai H."/>
            <person name="Kanbe H."/>
            <person name="Ishii M."/>
            <person name="Igarashi Y."/>
        </authorList>
    </citation>
    <scope>NUCLEOTIDE SEQUENCE [LARGE SCALE GENOMIC DNA]</scope>
    <source>
        <strain evidence="11">DSM 6534 / IAM 12695 / TK-6 [Tokyo]</strain>
    </source>
</reference>
<evidence type="ECO:0000256" key="2">
    <source>
        <dbReference type="ARBA" id="ARBA00007613"/>
    </source>
</evidence>
<dbReference type="InterPro" id="IPR003423">
    <property type="entry name" value="OMP_efflux"/>
</dbReference>
<dbReference type="Gene3D" id="1.20.1600.10">
    <property type="entry name" value="Outer membrane efflux proteins (OEP)"/>
    <property type="match status" value="1"/>
</dbReference>
<dbReference type="KEGG" id="hth:HTH_1728"/>
<keyword evidence="5" id="KW-0812">Transmembrane</keyword>
<keyword evidence="6" id="KW-0472">Membrane</keyword>
<evidence type="ECO:0000256" key="6">
    <source>
        <dbReference type="ARBA" id="ARBA00023136"/>
    </source>
</evidence>
<dbReference type="GO" id="GO:0015288">
    <property type="term" value="F:porin activity"/>
    <property type="evidence" value="ECO:0007669"/>
    <property type="project" value="TreeGrafter"/>
</dbReference>
<sequence length="437" mass="49289">MMKLLLVLVFVAVAQAGELTLQEAIRLALDNNLEIRAFRNEIKAGELELKAARGGYFPKIKAEEIFTRTDIPVYAFMSKLNQERFKMEDFNPAKLNNPSAINNFETKLSVEIPIWLGGKVQAMERVASHNLSALREEFERKQDEVVLRVYHAYMDAVLSKNAIKVSQQSVKDAQEHVRLAESMQKVGTALLSDVLRARVYLSKAEESLEASKNNYNISRKAIELITNKKLGEFDVSDMDSCPAVDVEEIKSMALQKRQDIKALQERIKSLEQSYRLALSDNLPQVYAFGSYSLYSKSAPLGSDGSGYMVGAGISWSFDTGLSTLRKAQSYLEIKRSLEERLKLLQSSVIFDIEKAYANYQNALHSLRSAEERIKASEEVLRVIELRYKVGLARIVDLLDAQTELDKARLERVQALNACQKAYADLLYAGGLIREVLK</sequence>
<feature type="coiled-coil region" evidence="8">
    <location>
        <begin position="352"/>
        <end position="417"/>
    </location>
</feature>